<dbReference type="eggNOG" id="COG0543">
    <property type="taxonomic scope" value="Bacteria"/>
</dbReference>
<evidence type="ECO:0000313" key="2">
    <source>
        <dbReference type="Proteomes" id="UP000003240"/>
    </source>
</evidence>
<name>F7NK21_9FIRM</name>
<accession>F7NK21</accession>
<dbReference type="STRING" id="1009370.ALO_12164"/>
<dbReference type="PANTHER" id="PTHR43513:SF3">
    <property type="entry name" value="DIHYDROOROTATE DEHYDROGENASE B (NAD(+)), ELECTRON TRANSFER SUBUNIT-RELATED"/>
    <property type="match status" value="1"/>
</dbReference>
<dbReference type="GO" id="GO:0051537">
    <property type="term" value="F:2 iron, 2 sulfur cluster binding"/>
    <property type="evidence" value="ECO:0007669"/>
    <property type="project" value="InterPro"/>
</dbReference>
<dbReference type="EMBL" id="AFGF01000102">
    <property type="protein sequence ID" value="EGO63668.1"/>
    <property type="molecule type" value="Genomic_DNA"/>
</dbReference>
<sequence>MQKFVPLRCVDIHTDHCPCLLAETNHCFMCSHLQGKEVCDCNWTGQCLLYEKIWQSVKQKNLRREVESAVHIVRYIPPSTYLLDLRVDAIMGQQLSRLGSFVFIRALDDPEICSFPVGIMDISHDPDTDSDTLHVAIETVGPKSSRIFLKDQAKISVRGPYYNGIFGQPWIESMKHGKIFLLAGGIGQACSIMIVRTLIASGNDVTAVIAPGKVGALFVADRLKKMGCTVLTVSSMRDQGFGIVAEAAANREVDLVVSAGPDTMHHGLIDHLGEIGLTLPMAVTNNTKMCCGEGICGSCVQKTKDGQWVRTCKAQLDYRQLELS</sequence>
<comment type="caution">
    <text evidence="1">The sequence shown here is derived from an EMBL/GenBank/DDBJ whole genome shotgun (WGS) entry which is preliminary data.</text>
</comment>
<reference evidence="1 2" key="1">
    <citation type="journal article" date="2011" name="EMBO J.">
        <title>Structural diversity of bacterial flagellar motors.</title>
        <authorList>
            <person name="Chen S."/>
            <person name="Beeby M."/>
            <person name="Murphy G.E."/>
            <person name="Leadbetter J.R."/>
            <person name="Hendrixson D.R."/>
            <person name="Briegel A."/>
            <person name="Li Z."/>
            <person name="Shi J."/>
            <person name="Tocheva E.I."/>
            <person name="Muller A."/>
            <person name="Dobro M.J."/>
            <person name="Jensen G.J."/>
        </authorList>
    </citation>
    <scope>NUCLEOTIDE SEQUENCE [LARGE SCALE GENOMIC DNA]</scope>
    <source>
        <strain evidence="1 2">DSM 6540</strain>
    </source>
</reference>
<proteinExistence type="predicted"/>
<protein>
    <submittedName>
        <fullName evidence="1">Uncharacterized protein</fullName>
    </submittedName>
</protein>
<dbReference type="InterPro" id="IPR050353">
    <property type="entry name" value="PyrK_electron_transfer"/>
</dbReference>
<dbReference type="InterPro" id="IPR006058">
    <property type="entry name" value="2Fe2S_fd_BS"/>
</dbReference>
<dbReference type="Gene3D" id="3.40.50.80">
    <property type="entry name" value="Nucleotide-binding domain of ferredoxin-NADP reductase (FNR) module"/>
    <property type="match status" value="1"/>
</dbReference>
<dbReference type="AlphaFoldDB" id="F7NK21"/>
<dbReference type="Proteomes" id="UP000003240">
    <property type="component" value="Unassembled WGS sequence"/>
</dbReference>
<dbReference type="SUPFAM" id="SSF52343">
    <property type="entry name" value="Ferredoxin reductase-like, C-terminal NADP-linked domain"/>
    <property type="match status" value="1"/>
</dbReference>
<keyword evidence="2" id="KW-1185">Reference proteome</keyword>
<gene>
    <name evidence="1" type="ORF">ALO_12164</name>
</gene>
<dbReference type="PANTHER" id="PTHR43513">
    <property type="entry name" value="DIHYDROOROTATE DEHYDROGENASE B (NAD(+)), ELECTRON TRANSFER SUBUNIT"/>
    <property type="match status" value="1"/>
</dbReference>
<dbReference type="InterPro" id="IPR039261">
    <property type="entry name" value="FNR_nucleotide-bd"/>
</dbReference>
<dbReference type="PROSITE" id="PS00197">
    <property type="entry name" value="2FE2S_FER_1"/>
    <property type="match status" value="1"/>
</dbReference>
<dbReference type="RefSeq" id="WP_004095977.1">
    <property type="nucleotide sequence ID" value="NZ_AFGF01000102.1"/>
</dbReference>
<organism evidence="1 2">
    <name type="scientific">Acetonema longum DSM 6540</name>
    <dbReference type="NCBI Taxonomy" id="1009370"/>
    <lineage>
        <taxon>Bacteria</taxon>
        <taxon>Bacillati</taxon>
        <taxon>Bacillota</taxon>
        <taxon>Negativicutes</taxon>
        <taxon>Acetonemataceae</taxon>
        <taxon>Acetonema</taxon>
    </lineage>
</organism>
<dbReference type="OrthoDB" id="9796486at2"/>
<evidence type="ECO:0000313" key="1">
    <source>
        <dbReference type="EMBL" id="EGO63668.1"/>
    </source>
</evidence>